<evidence type="ECO:0000256" key="5">
    <source>
        <dbReference type="RuleBase" id="RU361187"/>
    </source>
</evidence>
<dbReference type="OrthoDB" id="9758923at2"/>
<proteinExistence type="inferred from homology"/>
<evidence type="ECO:0000313" key="7">
    <source>
        <dbReference type="Proteomes" id="UP000192276"/>
    </source>
</evidence>
<name>A0A1V9FN72_9BACT</name>
<accession>A0A1V9FN72</accession>
<sequence length="301" mass="34414">MRHLIYITFLFLLSCTAQKPVYMFTSFNEPATDGLRFLYSYDGYKWTDVGRTFVKPEVGSKVLRDPSIAKGVDGTYHLVWTSGWNKDKGFGHARSKDLVNWSAPEFIPVMESDSNVVNVWAPELFYDDENNQYVIVWASTIPFKFPKGQEDENNNHRLYYTVTKDFKTFSPSKLYLDPGFSVIDAVIVKRAAKDYVLVHKDNTRPNRNIKVAFGKSPLGPWTNISAPFTDNFTEGPSVAKVGKEWLIYFDSYRNKTYDAVKTSDFIHFDSAAVSVPHGHKHGTIFMATRKELKGVLNTENR</sequence>
<evidence type="ECO:0000256" key="4">
    <source>
        <dbReference type="ARBA" id="ARBA00023295"/>
    </source>
</evidence>
<gene>
    <name evidence="6" type="ORF">A4R26_20715</name>
</gene>
<dbReference type="GO" id="GO:0005975">
    <property type="term" value="P:carbohydrate metabolic process"/>
    <property type="evidence" value="ECO:0007669"/>
    <property type="project" value="InterPro"/>
</dbReference>
<dbReference type="AlphaFoldDB" id="A0A1V9FN72"/>
<dbReference type="Pfam" id="PF04616">
    <property type="entry name" value="Glyco_hydro_43"/>
    <property type="match status" value="1"/>
</dbReference>
<keyword evidence="3 5" id="KW-0378">Hydrolase</keyword>
<dbReference type="Gene3D" id="2.115.10.20">
    <property type="entry name" value="Glycosyl hydrolase domain, family 43"/>
    <property type="match status" value="1"/>
</dbReference>
<evidence type="ECO:0000256" key="1">
    <source>
        <dbReference type="ARBA" id="ARBA00004834"/>
    </source>
</evidence>
<organism evidence="6 7">
    <name type="scientific">Niastella populi</name>
    <dbReference type="NCBI Taxonomy" id="550983"/>
    <lineage>
        <taxon>Bacteria</taxon>
        <taxon>Pseudomonadati</taxon>
        <taxon>Bacteroidota</taxon>
        <taxon>Chitinophagia</taxon>
        <taxon>Chitinophagales</taxon>
        <taxon>Chitinophagaceae</taxon>
        <taxon>Niastella</taxon>
    </lineage>
</organism>
<reference evidence="7" key="1">
    <citation type="submission" date="2016-04" db="EMBL/GenBank/DDBJ databases">
        <authorList>
            <person name="Chen L."/>
            <person name="Zhuang W."/>
            <person name="Wang G."/>
        </authorList>
    </citation>
    <scope>NUCLEOTIDE SEQUENCE [LARGE SCALE GENOMIC DNA]</scope>
    <source>
        <strain evidence="7">208</strain>
    </source>
</reference>
<keyword evidence="7" id="KW-1185">Reference proteome</keyword>
<evidence type="ECO:0000256" key="2">
    <source>
        <dbReference type="ARBA" id="ARBA00009865"/>
    </source>
</evidence>
<keyword evidence="4 5" id="KW-0326">Glycosidase</keyword>
<dbReference type="SUPFAM" id="SSF75005">
    <property type="entry name" value="Arabinanase/levansucrase/invertase"/>
    <property type="match status" value="1"/>
</dbReference>
<comment type="caution">
    <text evidence="6">The sequence shown here is derived from an EMBL/GenBank/DDBJ whole genome shotgun (WGS) entry which is preliminary data.</text>
</comment>
<dbReference type="PANTHER" id="PTHR43301">
    <property type="entry name" value="ARABINAN ENDO-1,5-ALPHA-L-ARABINOSIDASE"/>
    <property type="match status" value="1"/>
</dbReference>
<dbReference type="CDD" id="cd08983">
    <property type="entry name" value="GH43_Bt3655-like"/>
    <property type="match status" value="1"/>
</dbReference>
<dbReference type="GO" id="GO:0004553">
    <property type="term" value="F:hydrolase activity, hydrolyzing O-glycosyl compounds"/>
    <property type="evidence" value="ECO:0007669"/>
    <property type="project" value="InterPro"/>
</dbReference>
<dbReference type="PROSITE" id="PS51257">
    <property type="entry name" value="PROKAR_LIPOPROTEIN"/>
    <property type="match status" value="1"/>
</dbReference>
<evidence type="ECO:0000256" key="3">
    <source>
        <dbReference type="ARBA" id="ARBA00022801"/>
    </source>
</evidence>
<protein>
    <submittedName>
        <fullName evidence="6">Arabinosidase</fullName>
    </submittedName>
</protein>
<dbReference type="EMBL" id="LWBP01000167">
    <property type="protein sequence ID" value="OQP59814.1"/>
    <property type="molecule type" value="Genomic_DNA"/>
</dbReference>
<dbReference type="InterPro" id="IPR050727">
    <property type="entry name" value="GH43_arabinanases"/>
</dbReference>
<dbReference type="STRING" id="550983.A4R26_20715"/>
<dbReference type="Proteomes" id="UP000192276">
    <property type="component" value="Unassembled WGS sequence"/>
</dbReference>
<dbReference type="InterPro" id="IPR023296">
    <property type="entry name" value="Glyco_hydro_beta-prop_sf"/>
</dbReference>
<dbReference type="InterPro" id="IPR006710">
    <property type="entry name" value="Glyco_hydro_43"/>
</dbReference>
<comment type="similarity">
    <text evidence="2 5">Belongs to the glycosyl hydrolase 43 family.</text>
</comment>
<dbReference type="PANTHER" id="PTHR43301:SF3">
    <property type="entry name" value="ARABINAN ENDO-1,5-ALPHA-L-ARABINOSIDASE A-RELATED"/>
    <property type="match status" value="1"/>
</dbReference>
<comment type="pathway">
    <text evidence="1">Glycan metabolism; L-arabinan degradation.</text>
</comment>
<evidence type="ECO:0000313" key="6">
    <source>
        <dbReference type="EMBL" id="OQP59814.1"/>
    </source>
</evidence>